<dbReference type="AlphaFoldDB" id="A0A3A6QL48"/>
<name>A0A3A6QL48_9VIBR</name>
<sequence length="273" mass="30212">MIIKNRRFLSILLLVLIQGCVTSGAIPQSKSAPLNVETQEKILLAANNQVGLIEFYKSHLKERESTEFRQKLAKTYLSNLDPESALFTIRPLIDKPNTSLESDIIASKAYMDMGDYQNAEAILIAALPGEQRSGEVANLLGIIYAEQGELAKARTMFESARTSFYDDIKVKNNLALLDMLEGDNLQALQRLAVLLSDEQTDPQLKANLMLIMAKNGQREFVFDGLDKSLTETQAEQIYQALKSSSVLSLNSNKEALSKRDKTIAPVANGTVVE</sequence>
<dbReference type="Proteomes" id="UP000273252">
    <property type="component" value="Unassembled WGS sequence"/>
</dbReference>
<dbReference type="Pfam" id="PF14559">
    <property type="entry name" value="TPR_19"/>
    <property type="match status" value="1"/>
</dbReference>
<organism evidence="2 3">
    <name type="scientific">Vibrio sinensis</name>
    <dbReference type="NCBI Taxonomy" id="2302434"/>
    <lineage>
        <taxon>Bacteria</taxon>
        <taxon>Pseudomonadati</taxon>
        <taxon>Pseudomonadota</taxon>
        <taxon>Gammaproteobacteria</taxon>
        <taxon>Vibrionales</taxon>
        <taxon>Vibrionaceae</taxon>
        <taxon>Vibrio</taxon>
    </lineage>
</organism>
<keyword evidence="3" id="KW-1185">Reference proteome</keyword>
<dbReference type="InterPro" id="IPR011990">
    <property type="entry name" value="TPR-like_helical_dom_sf"/>
</dbReference>
<reference evidence="2 3" key="1">
    <citation type="submission" date="2018-08" db="EMBL/GenBank/DDBJ databases">
        <title>Vibrio isolated from the Eastern China Marginal Seas.</title>
        <authorList>
            <person name="Li Y."/>
        </authorList>
    </citation>
    <scope>NUCLEOTIDE SEQUENCE [LARGE SCALE GENOMIC DNA]</scope>
    <source>
        <strain evidence="2 3">BEI233</strain>
    </source>
</reference>
<dbReference type="RefSeq" id="WP_120033788.1">
    <property type="nucleotide sequence ID" value="NZ_QVMU01000020.1"/>
</dbReference>
<keyword evidence="1" id="KW-0732">Signal</keyword>
<dbReference type="EMBL" id="QVMU01000020">
    <property type="protein sequence ID" value="RJX68440.1"/>
    <property type="molecule type" value="Genomic_DNA"/>
</dbReference>
<gene>
    <name evidence="2" type="ORF">DZ860_17250</name>
</gene>
<accession>A0A3A6QL48</accession>
<feature type="chain" id="PRO_5017214063" evidence="1">
    <location>
        <begin position="25"/>
        <end position="273"/>
    </location>
</feature>
<proteinExistence type="predicted"/>
<comment type="caution">
    <text evidence="2">The sequence shown here is derived from an EMBL/GenBank/DDBJ whole genome shotgun (WGS) entry which is preliminary data.</text>
</comment>
<feature type="signal peptide" evidence="1">
    <location>
        <begin position="1"/>
        <end position="24"/>
    </location>
</feature>
<evidence type="ECO:0000313" key="3">
    <source>
        <dbReference type="Proteomes" id="UP000273252"/>
    </source>
</evidence>
<evidence type="ECO:0000256" key="1">
    <source>
        <dbReference type="SAM" id="SignalP"/>
    </source>
</evidence>
<dbReference type="OrthoDB" id="6260771at2"/>
<dbReference type="SUPFAM" id="SSF48452">
    <property type="entry name" value="TPR-like"/>
    <property type="match status" value="1"/>
</dbReference>
<dbReference type="Gene3D" id="1.25.40.10">
    <property type="entry name" value="Tetratricopeptide repeat domain"/>
    <property type="match status" value="1"/>
</dbReference>
<protein>
    <submittedName>
        <fullName evidence="2">Uncharacterized protein</fullName>
    </submittedName>
</protein>
<evidence type="ECO:0000313" key="2">
    <source>
        <dbReference type="EMBL" id="RJX68440.1"/>
    </source>
</evidence>
<dbReference type="PROSITE" id="PS51257">
    <property type="entry name" value="PROKAR_LIPOPROTEIN"/>
    <property type="match status" value="1"/>
</dbReference>